<dbReference type="AlphaFoldDB" id="A0A5C4TER5"/>
<keyword evidence="3" id="KW-1003">Cell membrane</keyword>
<sequence length="134" mass="14119">MMASNAWVTTLMRVVLGILFVAHGISKFRMGLGNVAGWFDSVGVPGALAYVIGPLELIGGLLLIVGLFTRYVSALFIIMLLGAILTLKLSAGLLGSGEMAGYELDVAYMLVALYLSVAKPAPLSVDRIFVKSGI</sequence>
<proteinExistence type="inferred from homology"/>
<dbReference type="Proteomes" id="UP000307943">
    <property type="component" value="Unassembled WGS sequence"/>
</dbReference>
<dbReference type="EMBL" id="VDCQ01000008">
    <property type="protein sequence ID" value="TNJ66909.1"/>
    <property type="molecule type" value="Genomic_DNA"/>
</dbReference>
<evidence type="ECO:0000256" key="3">
    <source>
        <dbReference type="ARBA" id="ARBA00022475"/>
    </source>
</evidence>
<evidence type="ECO:0000256" key="7">
    <source>
        <dbReference type="SAM" id="Phobius"/>
    </source>
</evidence>
<protein>
    <submittedName>
        <fullName evidence="8">DoxX family protein</fullName>
    </submittedName>
</protein>
<accession>A0A5C4TER5</accession>
<comment type="similarity">
    <text evidence="2">Belongs to the DoxX family.</text>
</comment>
<name>A0A5C4TER5_9BACL</name>
<gene>
    <name evidence="8" type="ORF">FE784_08290</name>
</gene>
<organism evidence="8 9">
    <name type="scientific">Paenibacillus hemerocallicola</name>
    <dbReference type="NCBI Taxonomy" id="1172614"/>
    <lineage>
        <taxon>Bacteria</taxon>
        <taxon>Bacillati</taxon>
        <taxon>Bacillota</taxon>
        <taxon>Bacilli</taxon>
        <taxon>Bacillales</taxon>
        <taxon>Paenibacillaceae</taxon>
        <taxon>Paenibacillus</taxon>
    </lineage>
</organism>
<evidence type="ECO:0000313" key="8">
    <source>
        <dbReference type="EMBL" id="TNJ66909.1"/>
    </source>
</evidence>
<evidence type="ECO:0000313" key="9">
    <source>
        <dbReference type="Proteomes" id="UP000307943"/>
    </source>
</evidence>
<dbReference type="InterPro" id="IPR032808">
    <property type="entry name" value="DoxX"/>
</dbReference>
<evidence type="ECO:0000256" key="5">
    <source>
        <dbReference type="ARBA" id="ARBA00022989"/>
    </source>
</evidence>
<evidence type="ECO:0000256" key="1">
    <source>
        <dbReference type="ARBA" id="ARBA00004651"/>
    </source>
</evidence>
<dbReference type="PANTHER" id="PTHR33452:SF1">
    <property type="entry name" value="INNER MEMBRANE PROTEIN YPHA-RELATED"/>
    <property type="match status" value="1"/>
</dbReference>
<dbReference type="InterPro" id="IPR051907">
    <property type="entry name" value="DoxX-like_oxidoreductase"/>
</dbReference>
<keyword evidence="4 7" id="KW-0812">Transmembrane</keyword>
<comment type="subcellular location">
    <subcellularLocation>
        <location evidence="1">Cell membrane</location>
        <topology evidence="1">Multi-pass membrane protein</topology>
    </subcellularLocation>
</comment>
<evidence type="ECO:0000256" key="6">
    <source>
        <dbReference type="ARBA" id="ARBA00023136"/>
    </source>
</evidence>
<evidence type="ECO:0000256" key="4">
    <source>
        <dbReference type="ARBA" id="ARBA00022692"/>
    </source>
</evidence>
<keyword evidence="9" id="KW-1185">Reference proteome</keyword>
<dbReference type="RefSeq" id="WP_139601712.1">
    <property type="nucleotide sequence ID" value="NZ_VDCQ01000008.1"/>
</dbReference>
<dbReference type="Pfam" id="PF07681">
    <property type="entry name" value="DoxX"/>
    <property type="match status" value="1"/>
</dbReference>
<dbReference type="PANTHER" id="PTHR33452">
    <property type="entry name" value="OXIDOREDUCTASE CATD-RELATED"/>
    <property type="match status" value="1"/>
</dbReference>
<keyword evidence="6 7" id="KW-0472">Membrane</keyword>
<keyword evidence="5 7" id="KW-1133">Transmembrane helix</keyword>
<feature type="transmembrane region" description="Helical" evidence="7">
    <location>
        <begin position="75"/>
        <end position="94"/>
    </location>
</feature>
<feature type="transmembrane region" description="Helical" evidence="7">
    <location>
        <begin position="48"/>
        <end position="68"/>
    </location>
</feature>
<dbReference type="OrthoDB" id="886570at2"/>
<evidence type="ECO:0000256" key="2">
    <source>
        <dbReference type="ARBA" id="ARBA00006679"/>
    </source>
</evidence>
<comment type="caution">
    <text evidence="8">The sequence shown here is derived from an EMBL/GenBank/DDBJ whole genome shotgun (WGS) entry which is preliminary data.</text>
</comment>
<dbReference type="GO" id="GO:0005886">
    <property type="term" value="C:plasma membrane"/>
    <property type="evidence" value="ECO:0007669"/>
    <property type="project" value="UniProtKB-SubCell"/>
</dbReference>
<reference evidence="8 9" key="1">
    <citation type="submission" date="2019-05" db="EMBL/GenBank/DDBJ databases">
        <title>We sequenced the genome of Paenibacillus hemerocallicola KCTC 33185 for further insight into its adaptation and study the phylogeny of Paenibacillus.</title>
        <authorList>
            <person name="Narsing Rao M.P."/>
        </authorList>
    </citation>
    <scope>NUCLEOTIDE SEQUENCE [LARGE SCALE GENOMIC DNA]</scope>
    <source>
        <strain evidence="8 9">KCTC 33185</strain>
    </source>
</reference>